<name>A0ACC2NCE0_9HYME</name>
<evidence type="ECO:0000313" key="2">
    <source>
        <dbReference type="Proteomes" id="UP001239111"/>
    </source>
</evidence>
<reference evidence="1" key="1">
    <citation type="submission" date="2023-04" db="EMBL/GenBank/DDBJ databases">
        <title>A chromosome-level genome assembly of the parasitoid wasp Eretmocerus hayati.</title>
        <authorList>
            <person name="Zhong Y."/>
            <person name="Liu S."/>
            <person name="Liu Y."/>
        </authorList>
    </citation>
    <scope>NUCLEOTIDE SEQUENCE</scope>
    <source>
        <strain evidence="1">ZJU_SS_LIU_2023</strain>
    </source>
</reference>
<gene>
    <name evidence="1" type="ORF">QAD02_010111</name>
</gene>
<evidence type="ECO:0000313" key="1">
    <source>
        <dbReference type="EMBL" id="KAJ8668448.1"/>
    </source>
</evidence>
<sequence length="398" mass="45772">MAGSKLPEKWEWTKIEFDQLDFMWGINGHGSIQYQGIFDNCLKSSELSSTTSNDPRNKHGWIIKICFPPKLDEFYEKEQNSIDSQNVLVPDTPVEEAEHDKIVEIFVINTSRKIRLIQANYTVNLLDFNYSRILQSHGSTEYADDDEVSSNPERGYLIEGVPINAAQLDHLMSKFILKLNISLAFIRTESFSGDECTSYNDPTKLRSWKESIRERYDELNGHGQDVILVSSDSKTFNASSAVLSYYSPVFEKSYKNHTPGENYLGFVKFDSNVVNATLYYMSHGEIPESKSMAEKVYIVADKFDITDLKDRAEETICKSLSIKDADFLLQDSRIGMRTVNNRIVHFLQSAPLSFLSGKKNENKYICIFLLNFPGKWVDRRRLVGVRISIIFRHKHNDF</sequence>
<protein>
    <submittedName>
        <fullName evidence="1">Uncharacterized protein</fullName>
    </submittedName>
</protein>
<keyword evidence="2" id="KW-1185">Reference proteome</keyword>
<accession>A0ACC2NCE0</accession>
<dbReference type="Proteomes" id="UP001239111">
    <property type="component" value="Chromosome 4"/>
</dbReference>
<organism evidence="1 2">
    <name type="scientific">Eretmocerus hayati</name>
    <dbReference type="NCBI Taxonomy" id="131215"/>
    <lineage>
        <taxon>Eukaryota</taxon>
        <taxon>Metazoa</taxon>
        <taxon>Ecdysozoa</taxon>
        <taxon>Arthropoda</taxon>
        <taxon>Hexapoda</taxon>
        <taxon>Insecta</taxon>
        <taxon>Pterygota</taxon>
        <taxon>Neoptera</taxon>
        <taxon>Endopterygota</taxon>
        <taxon>Hymenoptera</taxon>
        <taxon>Apocrita</taxon>
        <taxon>Proctotrupomorpha</taxon>
        <taxon>Chalcidoidea</taxon>
        <taxon>Aphelinidae</taxon>
        <taxon>Aphelininae</taxon>
        <taxon>Eretmocerus</taxon>
    </lineage>
</organism>
<comment type="caution">
    <text evidence="1">The sequence shown here is derived from an EMBL/GenBank/DDBJ whole genome shotgun (WGS) entry which is preliminary data.</text>
</comment>
<dbReference type="EMBL" id="CM056744">
    <property type="protein sequence ID" value="KAJ8668448.1"/>
    <property type="molecule type" value="Genomic_DNA"/>
</dbReference>
<proteinExistence type="predicted"/>